<evidence type="ECO:0000256" key="3">
    <source>
        <dbReference type="ARBA" id="ARBA00022840"/>
    </source>
</evidence>
<evidence type="ECO:0000256" key="1">
    <source>
        <dbReference type="ARBA" id="ARBA00022448"/>
    </source>
</evidence>
<name>A0A1U7LYU3_9FIRM</name>
<keyword evidence="2" id="KW-0547">Nucleotide-binding</keyword>
<sequence>MIEIKIKKQIGNFNLDVNVKSQNKILGILGESGSGKTMILKCIAGLIDPDEGYIKFNNEYYDSSKSFSMKTENRKVGYMFQSYALFPNMTAEKNIYFVCKDKKKTKELLKKVGLYEKKDLFPKNLSGGQKQRLAMARMLSINPEVILLDESFSALDSVLRDEMEKFIKDLITNYDIPTILVSHNKEEVYRFSEDVLVIKNGHIEDLGSKEEVFFNPKNKYSAKLVGFDIFLSQEEKKDFEFKKKPGPNIAIKSKNIKLKEGSNFIIESKEEDLEGYFYNVKNKDTKKTFRIKSNLDLKIGFKINIEVTSFVNISL</sequence>
<dbReference type="GO" id="GO:0005524">
    <property type="term" value="F:ATP binding"/>
    <property type="evidence" value="ECO:0007669"/>
    <property type="project" value="UniProtKB-KW"/>
</dbReference>
<dbReference type="SMART" id="SM00382">
    <property type="entry name" value="AAA"/>
    <property type="match status" value="1"/>
</dbReference>
<gene>
    <name evidence="5" type="ORF">BIV18_03065</name>
</gene>
<reference evidence="5 6" key="1">
    <citation type="journal article" date="2016" name="Appl. Environ. Microbiol.">
        <title>Function and Phylogeny of Bacterial Butyryl Coenzyme A:Acetate Transferases and Their Diversity in the Proximal Colon of Swine.</title>
        <authorList>
            <person name="Trachsel J."/>
            <person name="Bayles D.O."/>
            <person name="Looft T."/>
            <person name="Levine U.Y."/>
            <person name="Allen H.K."/>
        </authorList>
    </citation>
    <scope>NUCLEOTIDE SEQUENCE [LARGE SCALE GENOMIC DNA]</scope>
    <source>
        <strain evidence="5 6">35-6-1</strain>
    </source>
</reference>
<dbReference type="InterPro" id="IPR003593">
    <property type="entry name" value="AAA+_ATPase"/>
</dbReference>
<proteinExistence type="predicted"/>
<dbReference type="SUPFAM" id="SSF52540">
    <property type="entry name" value="P-loop containing nucleoside triphosphate hydrolases"/>
    <property type="match status" value="1"/>
</dbReference>
<dbReference type="STRING" id="1465756.BIV18_03065"/>
<feature type="domain" description="ABC transporter" evidence="4">
    <location>
        <begin position="1"/>
        <end position="225"/>
    </location>
</feature>
<evidence type="ECO:0000313" key="6">
    <source>
        <dbReference type="Proteomes" id="UP000187166"/>
    </source>
</evidence>
<dbReference type="Pfam" id="PF00005">
    <property type="entry name" value="ABC_tran"/>
    <property type="match status" value="1"/>
</dbReference>
<dbReference type="InterPro" id="IPR027417">
    <property type="entry name" value="P-loop_NTPase"/>
</dbReference>
<keyword evidence="6" id="KW-1185">Reference proteome</keyword>
<comment type="caution">
    <text evidence="5">The sequence shown here is derived from an EMBL/GenBank/DDBJ whole genome shotgun (WGS) entry which is preliminary data.</text>
</comment>
<dbReference type="EMBL" id="MJIH01000001">
    <property type="protein sequence ID" value="OLR64585.1"/>
    <property type="molecule type" value="Genomic_DNA"/>
</dbReference>
<dbReference type="PANTHER" id="PTHR42781:SF4">
    <property type="entry name" value="SPERMIDINE_PUTRESCINE IMPORT ATP-BINDING PROTEIN POTA"/>
    <property type="match status" value="1"/>
</dbReference>
<dbReference type="InterPro" id="IPR017871">
    <property type="entry name" value="ABC_transporter-like_CS"/>
</dbReference>
<protein>
    <recommendedName>
        <fullName evidence="4">ABC transporter domain-containing protein</fullName>
    </recommendedName>
</protein>
<accession>A0A1U7LYU3</accession>
<evidence type="ECO:0000256" key="2">
    <source>
        <dbReference type="ARBA" id="ARBA00022741"/>
    </source>
</evidence>
<dbReference type="InterPro" id="IPR003439">
    <property type="entry name" value="ABC_transporter-like_ATP-bd"/>
</dbReference>
<keyword evidence="1" id="KW-0813">Transport</keyword>
<dbReference type="PROSITE" id="PS00211">
    <property type="entry name" value="ABC_TRANSPORTER_1"/>
    <property type="match status" value="1"/>
</dbReference>
<dbReference type="Proteomes" id="UP000187166">
    <property type="component" value="Unassembled WGS sequence"/>
</dbReference>
<organism evidence="5 6">
    <name type="scientific">Peptoniphilus porci</name>
    <dbReference type="NCBI Taxonomy" id="2652280"/>
    <lineage>
        <taxon>Bacteria</taxon>
        <taxon>Bacillati</taxon>
        <taxon>Bacillota</taxon>
        <taxon>Tissierellia</taxon>
        <taxon>Tissierellales</taxon>
        <taxon>Peptoniphilaceae</taxon>
        <taxon>Peptoniphilus</taxon>
    </lineage>
</organism>
<dbReference type="GO" id="GO:0016887">
    <property type="term" value="F:ATP hydrolysis activity"/>
    <property type="evidence" value="ECO:0007669"/>
    <property type="project" value="InterPro"/>
</dbReference>
<dbReference type="AlphaFoldDB" id="A0A1U7LYU3"/>
<dbReference type="PROSITE" id="PS50893">
    <property type="entry name" value="ABC_TRANSPORTER_2"/>
    <property type="match status" value="1"/>
</dbReference>
<dbReference type="PANTHER" id="PTHR42781">
    <property type="entry name" value="SPERMIDINE/PUTRESCINE IMPORT ATP-BINDING PROTEIN POTA"/>
    <property type="match status" value="1"/>
</dbReference>
<evidence type="ECO:0000259" key="4">
    <source>
        <dbReference type="PROSITE" id="PS50893"/>
    </source>
</evidence>
<dbReference type="InterPro" id="IPR050093">
    <property type="entry name" value="ABC_SmlMolc_Importer"/>
</dbReference>
<keyword evidence="3" id="KW-0067">ATP-binding</keyword>
<evidence type="ECO:0000313" key="5">
    <source>
        <dbReference type="EMBL" id="OLR64585.1"/>
    </source>
</evidence>
<dbReference type="Gene3D" id="3.40.50.300">
    <property type="entry name" value="P-loop containing nucleotide triphosphate hydrolases"/>
    <property type="match status" value="1"/>
</dbReference>